<dbReference type="InterPro" id="IPR023267">
    <property type="entry name" value="RCMT"/>
</dbReference>
<dbReference type="GO" id="GO:0005730">
    <property type="term" value="C:nucleolus"/>
    <property type="evidence" value="ECO:0007669"/>
    <property type="project" value="TreeGrafter"/>
</dbReference>
<dbReference type="EMBL" id="KE123835">
    <property type="protein sequence ID" value="EWC88035.1"/>
    <property type="molecule type" value="Genomic_DNA"/>
</dbReference>
<feature type="region of interest" description="Disordered" evidence="7">
    <location>
        <begin position="1"/>
        <end position="116"/>
    </location>
</feature>
<feature type="binding site" evidence="6">
    <location>
        <begin position="312"/>
        <end position="318"/>
    </location>
    <ligand>
        <name>S-adenosyl-L-methionine</name>
        <dbReference type="ChEBI" id="CHEBI:59789"/>
    </ligand>
</feature>
<dbReference type="InterPro" id="IPR001678">
    <property type="entry name" value="MeTrfase_RsmB-F_NOP2_dom"/>
</dbReference>
<dbReference type="GO" id="GO:0003723">
    <property type="term" value="F:RNA binding"/>
    <property type="evidence" value="ECO:0007669"/>
    <property type="project" value="UniProtKB-UniRule"/>
</dbReference>
<dbReference type="FunFam" id="3.30.70.1170:FF:000008">
    <property type="entry name" value="Proliferating-cell nucleolar antigen p120"/>
    <property type="match status" value="1"/>
</dbReference>
<feature type="compositionally biased region" description="Acidic residues" evidence="7">
    <location>
        <begin position="86"/>
        <end position="100"/>
    </location>
</feature>
<feature type="binding site" evidence="6">
    <location>
        <position position="363"/>
    </location>
    <ligand>
        <name>S-adenosyl-L-methionine</name>
        <dbReference type="ChEBI" id="CHEBI:59789"/>
    </ligand>
</feature>
<keyword evidence="10" id="KW-1185">Reference proteome</keyword>
<feature type="domain" description="SAM-dependent MTase RsmB/NOP-type" evidence="8">
    <location>
        <begin position="220"/>
        <end position="503"/>
    </location>
</feature>
<sequence length="934" mass="110052">MSNAEALNDNKNDEDEYKEKTLNLFDNDNFVLNNSDEEEYASNSYDNIEDDDDEEEVDNDEEGLEDPPSSDNMSYDDLASQHEDDKYNEEETFNEDDNYNEENKYNDDEGSDEGYMKKIDGKSLGLTKRMKKIYINKKENIYHNQIGVYKNDKLMKNEDIEDRMKYLLILLNDTKKNNIKIERSTIINELLFYYTYYYEYSKEMIKYLYYIFDIKELYLFLEINNMPKEIHLRTNTLKITRNNLMKILKNQNVSVQEGESWNHVGITIKDVNTNVGSLNEYLYGYYIIQSSSSLMPVLELNIQEDDMVLDMCAAPGGKCTFMCTLKKNRGVVYANDINKLRCKAIEAHASRMGINNLIVTCIDALKIQKHLTFQFDKILLDAPCSGTGVVNKNKTARRKTIKEIRDLAQKQKILLNNAINLLKNGGIVVYSTCSISVEENEQVINYILKKRDVNLLPTNINIGDPGITQYRKKQFSSKISLCKRIYLHKHNHDNFFIAKLIKRSDAKENINKHKNEKQQQTLNVPKKNEHFKINNKEINKKNKKYKEGKKEKKNKKNKNNKKNKKNMKNIKNKVCGEEYSRKLLILYKDNILKENCEINCSLNIIYKYIRIWLLRLKLQDVDVFFCILNEVINDKKKICEFSSLVFNSVLSYYEHLDFWLSKNTDVLCSPFIETQFTLREEKDVINDSINNVEKSDLFLKYKKNKNKEIKYNDKKFIEIIIPFIIKEKGEEKNLHMDNILKYNKNDIKIDYNDMNNSMDIIKNEDDKEYLSNYINNNIKNIKNIKNNNDVQNSNMNSNYKNIDINMLNALNCSVINYNNIKINYKIWRYMPCPFKIISYNKNKLDILKKNNDSIILSFQISSLPVKNLKDVYINNEPFIKFLVTNHIDLNVAHERVMNILQKYNLKPNYSLVATQTILHISTFELLLNANQKKE</sequence>
<evidence type="ECO:0000256" key="3">
    <source>
        <dbReference type="ARBA" id="ARBA00022679"/>
    </source>
</evidence>
<evidence type="ECO:0000256" key="6">
    <source>
        <dbReference type="PROSITE-ProRule" id="PRU01023"/>
    </source>
</evidence>
<keyword evidence="5 6" id="KW-0694">RNA-binding</keyword>
<feature type="binding site" evidence="6">
    <location>
        <position position="336"/>
    </location>
    <ligand>
        <name>S-adenosyl-L-methionine</name>
        <dbReference type="ChEBI" id="CHEBI:59789"/>
    </ligand>
</feature>
<dbReference type="NCBIfam" id="TIGR00446">
    <property type="entry name" value="nop2p"/>
    <property type="match status" value="1"/>
</dbReference>
<feature type="binding site" evidence="6">
    <location>
        <position position="381"/>
    </location>
    <ligand>
        <name>S-adenosyl-L-methionine</name>
        <dbReference type="ChEBI" id="CHEBI:59789"/>
    </ligand>
</feature>
<protein>
    <recommendedName>
        <fullName evidence="8">SAM-dependent MTase RsmB/NOP-type domain-containing protein</fullName>
    </recommendedName>
</protein>
<comment type="similarity">
    <text evidence="1 6">Belongs to the class I-like SAM-binding methyltransferase superfamily. RsmB/NOP family.</text>
</comment>
<dbReference type="GO" id="GO:0070475">
    <property type="term" value="P:rRNA base methylation"/>
    <property type="evidence" value="ECO:0007669"/>
    <property type="project" value="TreeGrafter"/>
</dbReference>
<name>W7K5A2_PLAFO</name>
<dbReference type="GO" id="GO:0000470">
    <property type="term" value="P:maturation of LSU-rRNA"/>
    <property type="evidence" value="ECO:0007669"/>
    <property type="project" value="TreeGrafter"/>
</dbReference>
<dbReference type="AlphaFoldDB" id="W7K5A2"/>
<keyword evidence="4 6" id="KW-0949">S-adenosyl-L-methionine</keyword>
<evidence type="ECO:0000256" key="1">
    <source>
        <dbReference type="ARBA" id="ARBA00007494"/>
    </source>
</evidence>
<feature type="compositionally biased region" description="Acidic residues" evidence="7">
    <location>
        <begin position="47"/>
        <end position="65"/>
    </location>
</feature>
<dbReference type="Proteomes" id="UP000030673">
    <property type="component" value="Unassembled WGS sequence"/>
</dbReference>
<keyword evidence="3 6" id="KW-0808">Transferase</keyword>
<dbReference type="PANTHER" id="PTHR22807">
    <property type="entry name" value="NOP2 YEAST -RELATED NOL1/NOP2/FMU SUN DOMAIN-CONTAINING"/>
    <property type="match status" value="1"/>
</dbReference>
<evidence type="ECO:0000313" key="9">
    <source>
        <dbReference type="EMBL" id="EWC88035.1"/>
    </source>
</evidence>
<gene>
    <name evidence="9" type="ORF">PFNF54_03265</name>
</gene>
<reference evidence="9 10" key="1">
    <citation type="submission" date="2013-02" db="EMBL/GenBank/DDBJ databases">
        <title>The Genome Sequence of Plasmodium falciparum NF54.</title>
        <authorList>
            <consortium name="The Broad Institute Genome Sequencing Platform"/>
            <consortium name="The Broad Institute Genome Sequencing Center for Infectious Disease"/>
            <person name="Neafsey D."/>
            <person name="Cheeseman I."/>
            <person name="Volkman S."/>
            <person name="Adams J."/>
            <person name="Walker B."/>
            <person name="Young S.K."/>
            <person name="Zeng Q."/>
            <person name="Gargeya S."/>
            <person name="Fitzgerald M."/>
            <person name="Haas B."/>
            <person name="Abouelleil A."/>
            <person name="Alvarado L."/>
            <person name="Arachchi H.M."/>
            <person name="Berlin A.M."/>
            <person name="Chapman S.B."/>
            <person name="Dewar J."/>
            <person name="Goldberg J."/>
            <person name="Griggs A."/>
            <person name="Gujja S."/>
            <person name="Hansen M."/>
            <person name="Howarth C."/>
            <person name="Imamovic A."/>
            <person name="Larimer J."/>
            <person name="McCowan C."/>
            <person name="Murphy C."/>
            <person name="Neiman D."/>
            <person name="Pearson M."/>
            <person name="Priest M."/>
            <person name="Roberts A."/>
            <person name="Saif S."/>
            <person name="Shea T."/>
            <person name="Sisk P."/>
            <person name="Sykes S."/>
            <person name="Wortman J."/>
            <person name="Nusbaum C."/>
            <person name="Birren B."/>
        </authorList>
    </citation>
    <scope>NUCLEOTIDE SEQUENCE [LARGE SCALE GENOMIC DNA]</scope>
    <source>
        <strain evidence="9 10">NF54</strain>
    </source>
</reference>
<dbReference type="InterPro" id="IPR018314">
    <property type="entry name" value="RsmB/NOL1/NOP2-like_CS"/>
</dbReference>
<accession>W7K5A2</accession>
<evidence type="ECO:0000256" key="2">
    <source>
        <dbReference type="ARBA" id="ARBA00022603"/>
    </source>
</evidence>
<dbReference type="GO" id="GO:0009383">
    <property type="term" value="F:rRNA (cytosine-C5-)-methyltransferase activity"/>
    <property type="evidence" value="ECO:0007669"/>
    <property type="project" value="TreeGrafter"/>
</dbReference>
<dbReference type="Gene3D" id="3.30.70.1170">
    <property type="entry name" value="Sun protein, domain 3"/>
    <property type="match status" value="1"/>
</dbReference>
<dbReference type="PROSITE" id="PS01153">
    <property type="entry name" value="NOL1_NOP2_SUN"/>
    <property type="match status" value="1"/>
</dbReference>
<feature type="active site" description="Nucleophile" evidence="6">
    <location>
        <position position="433"/>
    </location>
</feature>
<dbReference type="Pfam" id="PF01189">
    <property type="entry name" value="Methyltr_RsmB-F"/>
    <property type="match status" value="1"/>
</dbReference>
<evidence type="ECO:0000256" key="5">
    <source>
        <dbReference type="ARBA" id="ARBA00022884"/>
    </source>
</evidence>
<evidence type="ECO:0000256" key="7">
    <source>
        <dbReference type="SAM" id="MobiDB-lite"/>
    </source>
</evidence>
<dbReference type="InterPro" id="IPR011023">
    <property type="entry name" value="Nop2p"/>
</dbReference>
<feature type="compositionally biased region" description="Basic and acidic residues" evidence="7">
    <location>
        <begin position="526"/>
        <end position="540"/>
    </location>
</feature>
<evidence type="ECO:0000259" key="8">
    <source>
        <dbReference type="PROSITE" id="PS51686"/>
    </source>
</evidence>
<dbReference type="InterPro" id="IPR049560">
    <property type="entry name" value="MeTrfase_RsmB-F_NOP2_cat"/>
</dbReference>
<dbReference type="PANTHER" id="PTHR22807:SF30">
    <property type="entry name" value="28S RRNA (CYTOSINE(4447)-C(5))-METHYLTRANSFERASE-RELATED"/>
    <property type="match status" value="1"/>
</dbReference>
<feature type="compositionally biased region" description="Low complexity" evidence="7">
    <location>
        <begin position="22"/>
        <end position="34"/>
    </location>
</feature>
<dbReference type="CDD" id="cd02440">
    <property type="entry name" value="AdoMet_MTases"/>
    <property type="match status" value="1"/>
</dbReference>
<dbReference type="SUPFAM" id="SSF53335">
    <property type="entry name" value="S-adenosyl-L-methionine-dependent methyltransferases"/>
    <property type="match status" value="1"/>
</dbReference>
<dbReference type="PRINTS" id="PR02008">
    <property type="entry name" value="RCMTFAMILY"/>
</dbReference>
<feature type="region of interest" description="Disordered" evidence="7">
    <location>
        <begin position="512"/>
        <end position="567"/>
    </location>
</feature>
<dbReference type="PROSITE" id="PS51686">
    <property type="entry name" value="SAM_MT_RSMB_NOP"/>
    <property type="match status" value="1"/>
</dbReference>
<dbReference type="InterPro" id="IPR029063">
    <property type="entry name" value="SAM-dependent_MTases_sf"/>
</dbReference>
<proteinExistence type="inferred from homology"/>
<evidence type="ECO:0000256" key="4">
    <source>
        <dbReference type="ARBA" id="ARBA00022691"/>
    </source>
</evidence>
<keyword evidence="2 6" id="KW-0489">Methyltransferase</keyword>
<feature type="compositionally biased region" description="Basic residues" evidence="7">
    <location>
        <begin position="541"/>
        <end position="567"/>
    </location>
</feature>
<dbReference type="Gene3D" id="3.40.50.150">
    <property type="entry name" value="Vaccinia Virus protein VP39"/>
    <property type="match status" value="1"/>
</dbReference>
<evidence type="ECO:0000313" key="10">
    <source>
        <dbReference type="Proteomes" id="UP000030673"/>
    </source>
</evidence>
<organism evidence="9 10">
    <name type="scientific">Plasmodium falciparum (isolate NF54)</name>
    <dbReference type="NCBI Taxonomy" id="5843"/>
    <lineage>
        <taxon>Eukaryota</taxon>
        <taxon>Sar</taxon>
        <taxon>Alveolata</taxon>
        <taxon>Apicomplexa</taxon>
        <taxon>Aconoidasida</taxon>
        <taxon>Haemosporida</taxon>
        <taxon>Plasmodiidae</taxon>
        <taxon>Plasmodium</taxon>
        <taxon>Plasmodium (Laverania)</taxon>
    </lineage>
</organism>